<gene>
    <name evidence="2" type="ORF">FisN_11Hh170</name>
</gene>
<reference evidence="2 3" key="1">
    <citation type="journal article" date="2015" name="Plant Cell">
        <title>Oil accumulation by the oleaginous diatom Fistulifera solaris as revealed by the genome and transcriptome.</title>
        <authorList>
            <person name="Tanaka T."/>
            <person name="Maeda Y."/>
            <person name="Veluchamy A."/>
            <person name="Tanaka M."/>
            <person name="Abida H."/>
            <person name="Marechal E."/>
            <person name="Bowler C."/>
            <person name="Muto M."/>
            <person name="Sunaga Y."/>
            <person name="Tanaka M."/>
            <person name="Yoshino T."/>
            <person name="Taniguchi T."/>
            <person name="Fukuda Y."/>
            <person name="Nemoto M."/>
            <person name="Matsumoto M."/>
            <person name="Wong P.S."/>
            <person name="Aburatani S."/>
            <person name="Fujibuchi W."/>
        </authorList>
    </citation>
    <scope>NUCLEOTIDE SEQUENCE [LARGE SCALE GENOMIC DNA]</scope>
    <source>
        <strain evidence="2 3">JPCC DA0580</strain>
    </source>
</reference>
<evidence type="ECO:0000313" key="3">
    <source>
        <dbReference type="Proteomes" id="UP000198406"/>
    </source>
</evidence>
<dbReference type="EMBL" id="BDSP01000080">
    <property type="protein sequence ID" value="GAX14373.1"/>
    <property type="molecule type" value="Genomic_DNA"/>
</dbReference>
<keyword evidence="3" id="KW-1185">Reference proteome</keyword>
<protein>
    <recommendedName>
        <fullName evidence="4">SGNH hydrolase-type esterase domain-containing protein</fullName>
    </recommendedName>
</protein>
<proteinExistence type="predicted"/>
<keyword evidence="1" id="KW-0472">Membrane</keyword>
<accession>A0A1Z5JK41</accession>
<sequence>MERNFEMINIRGTNRRFLVSVVLVTMAIVFYYLTFRQTLRSIPTNDMETIQTKVVLPSPRNRTGTWIGNTWIPPAGWQYHTPCELRQLYRGKNIMWLGDSTGRRTAMNLYALLQWNHSNFLTTELSSPQLIDITRHGSFECDQYTDAHARPTICRTLDGGGTITFVPLMCHKHVEHFFQSEDTLNITQNMDLIVVALGIWEVLRPWDCKADNRTLENITSAAIHSVYQFERSTHKRIIWRTSGYPDHGPKSTDAVTKINEMVMDMIDQTTEVDNTHFSYLNWGGAVQPRSKPGERIAGDVKAHYGLEPRLVLIEMITNQLQEEGFFG</sequence>
<name>A0A1Z5JK41_FISSO</name>
<evidence type="ECO:0000313" key="2">
    <source>
        <dbReference type="EMBL" id="GAX14373.1"/>
    </source>
</evidence>
<feature type="transmembrane region" description="Helical" evidence="1">
    <location>
        <begin position="17"/>
        <end position="35"/>
    </location>
</feature>
<dbReference type="AlphaFoldDB" id="A0A1Z5JK41"/>
<organism evidence="2 3">
    <name type="scientific">Fistulifera solaris</name>
    <name type="common">Oleaginous diatom</name>
    <dbReference type="NCBI Taxonomy" id="1519565"/>
    <lineage>
        <taxon>Eukaryota</taxon>
        <taxon>Sar</taxon>
        <taxon>Stramenopiles</taxon>
        <taxon>Ochrophyta</taxon>
        <taxon>Bacillariophyta</taxon>
        <taxon>Bacillariophyceae</taxon>
        <taxon>Bacillariophycidae</taxon>
        <taxon>Naviculales</taxon>
        <taxon>Naviculaceae</taxon>
        <taxon>Fistulifera</taxon>
    </lineage>
</organism>
<keyword evidence="1" id="KW-0812">Transmembrane</keyword>
<dbReference type="Proteomes" id="UP000198406">
    <property type="component" value="Unassembled WGS sequence"/>
</dbReference>
<evidence type="ECO:0008006" key="4">
    <source>
        <dbReference type="Google" id="ProtNLM"/>
    </source>
</evidence>
<evidence type="ECO:0000256" key="1">
    <source>
        <dbReference type="SAM" id="Phobius"/>
    </source>
</evidence>
<keyword evidence="1" id="KW-1133">Transmembrane helix</keyword>
<dbReference type="InParanoid" id="A0A1Z5JK41"/>
<dbReference type="OrthoDB" id="47672at2759"/>
<comment type="caution">
    <text evidence="2">The sequence shown here is derived from an EMBL/GenBank/DDBJ whole genome shotgun (WGS) entry which is preliminary data.</text>
</comment>